<sequence>MNSLANQVDETVSSTPQIPVHDLRNLNLNDNCVPDPLVYDEACQSTPNKKTESNDEAIGTRKKFSSKKTKSNSSADFNFGFNKDKKESVEKSKGDAEINTSTFSLAFQKIEDDNMDELKKKYPMHNFKYSSFTVNELKAIQVLIRLYDAYPDENFWTTSFKNIFVTSKVKEDLSKRSSLRDLLIKKPKLYPDGNVKRFRSLKHRICHPYYVLSEPHYIEVFRLAVRSDNISEYLSSLYECREMLNKYIDLNPIFAKIDEIDKNEQNCDDDSSEDGDEPEISRAAHNETDNDSFDHNLSPVSLIVDDSPPAPASASLPVPTRTPHSSVSTPKANPKSTRSWVWEFFEKTNKRGGKCKACGEVYSNGSVERMKRHLEKCIKFSPIEKQRIDLLIKNDNKSSTPSLVQPLFSLKTGALEQSGLKSTPKTSHKVVTNFVDSMDKKTQQEADVLLARAIITGNIPYRIVENSDFRAFMHRLRPSYELPSRTYGLPKKLIPQEYATIKENVDKNIEAAPFYSLSTDGWTDINGRHMLNVIVHTPKPFLYKFIDASLDDENGEFICEKLAEVVEELGVQKFVGIVTDHAAVMKKVWRLLKEKYPWIQTEGCKSHAGNLLLIDIFTDPKYAELVHQCTSIVSFFRTKRGNIALTESCKLSNTKVKKLQHFVKTRWGSYTVMLRGIVEFKDIITCAISLPSVLAPGAKPSQTLKSVRKVVNDEGFWQKIIQLHDIAKPVTDAIIQIEGDSMQLSKAYQILSRALAATERAVNASDLDPIEKNNLQEIVFSRLSFCSSILQDLFILLDPVDRGDNLDPGKRNDIMKHLRDTFEHHRSLGVGLICEVRNWILKRGIFAVDFNGDRSEAWHAVGQVEVTSWWRLFFPDTKIGIMVQMLQSVPVVSAASERTWSIRAAVHTKARNRLLLSSVNKAVFIKYNLALQRRRMGDFESDDIWEEENVEDEEVPEIMGDVIELPDSGEED</sequence>
<evidence type="ECO:0000313" key="1">
    <source>
        <dbReference type="Proteomes" id="UP000887579"/>
    </source>
</evidence>
<accession>A0AC34F9B8</accession>
<evidence type="ECO:0000313" key="2">
    <source>
        <dbReference type="WBParaSite" id="ES5_v2.g13702.t1"/>
    </source>
</evidence>
<name>A0AC34F9B8_9BILA</name>
<dbReference type="Proteomes" id="UP000887579">
    <property type="component" value="Unplaced"/>
</dbReference>
<reference evidence="2" key="1">
    <citation type="submission" date="2022-11" db="UniProtKB">
        <authorList>
            <consortium name="WormBaseParasite"/>
        </authorList>
    </citation>
    <scope>IDENTIFICATION</scope>
</reference>
<proteinExistence type="predicted"/>
<protein>
    <submittedName>
        <fullName evidence="2">BED-type domain-containing protein</fullName>
    </submittedName>
</protein>
<dbReference type="WBParaSite" id="ES5_v2.g13702.t1">
    <property type="protein sequence ID" value="ES5_v2.g13702.t1"/>
    <property type="gene ID" value="ES5_v2.g13702"/>
</dbReference>
<organism evidence="1 2">
    <name type="scientific">Panagrolaimus sp. ES5</name>
    <dbReference type="NCBI Taxonomy" id="591445"/>
    <lineage>
        <taxon>Eukaryota</taxon>
        <taxon>Metazoa</taxon>
        <taxon>Ecdysozoa</taxon>
        <taxon>Nematoda</taxon>
        <taxon>Chromadorea</taxon>
        <taxon>Rhabditida</taxon>
        <taxon>Tylenchina</taxon>
        <taxon>Panagrolaimomorpha</taxon>
        <taxon>Panagrolaimoidea</taxon>
        <taxon>Panagrolaimidae</taxon>
        <taxon>Panagrolaimus</taxon>
    </lineage>
</organism>